<dbReference type="Pfam" id="PF00353">
    <property type="entry name" value="HemolysinCabind"/>
    <property type="match status" value="12"/>
</dbReference>
<dbReference type="SUPFAM" id="SSF51120">
    <property type="entry name" value="beta-Roll"/>
    <property type="match status" value="7"/>
</dbReference>
<protein>
    <submittedName>
        <fullName evidence="4">Bifunctional hemolysin/adenylate cyclase</fullName>
    </submittedName>
</protein>
<dbReference type="GO" id="GO:0005576">
    <property type="term" value="C:extracellular region"/>
    <property type="evidence" value="ECO:0007669"/>
    <property type="project" value="UniProtKB-SubCell"/>
</dbReference>
<dbReference type="InterPro" id="IPR011049">
    <property type="entry name" value="Serralysin-like_metalloprot_C"/>
</dbReference>
<evidence type="ECO:0000256" key="1">
    <source>
        <dbReference type="ARBA" id="ARBA00004613"/>
    </source>
</evidence>
<evidence type="ECO:0000313" key="5">
    <source>
        <dbReference type="Proteomes" id="UP000194012"/>
    </source>
</evidence>
<dbReference type="PROSITE" id="PS00330">
    <property type="entry name" value="HEMOLYSIN_CALCIUM"/>
    <property type="match status" value="7"/>
</dbReference>
<gene>
    <name evidence="4" type="primary">cya_5</name>
    <name evidence="4" type="ORF">ROG8370_01420</name>
</gene>
<dbReference type="InterPro" id="IPR001343">
    <property type="entry name" value="Hemolysn_Ca-bd"/>
</dbReference>
<evidence type="ECO:0000256" key="3">
    <source>
        <dbReference type="SAM" id="MobiDB-lite"/>
    </source>
</evidence>
<evidence type="ECO:0000256" key="2">
    <source>
        <dbReference type="ARBA" id="ARBA00022525"/>
    </source>
</evidence>
<dbReference type="PANTHER" id="PTHR38340:SF1">
    <property type="entry name" value="S-LAYER PROTEIN"/>
    <property type="match status" value="1"/>
</dbReference>
<evidence type="ECO:0000313" key="4">
    <source>
        <dbReference type="EMBL" id="SLN34977.1"/>
    </source>
</evidence>
<proteinExistence type="predicted"/>
<feature type="region of interest" description="Disordered" evidence="3">
    <location>
        <begin position="122"/>
        <end position="147"/>
    </location>
</feature>
<dbReference type="PANTHER" id="PTHR38340">
    <property type="entry name" value="S-LAYER PROTEIN"/>
    <property type="match status" value="1"/>
</dbReference>
<name>A0A1X6YYP5_9RHOB</name>
<dbReference type="InterPro" id="IPR050557">
    <property type="entry name" value="RTX_toxin/Mannuronan_C5-epim"/>
</dbReference>
<dbReference type="InterPro" id="IPR018511">
    <property type="entry name" value="Hemolysin-typ_Ca-bd_CS"/>
</dbReference>
<comment type="subcellular location">
    <subcellularLocation>
        <location evidence="1">Secreted</location>
    </subcellularLocation>
</comment>
<dbReference type="RefSeq" id="WP_085826368.1">
    <property type="nucleotide sequence ID" value="NZ_FWFJ01000010.1"/>
</dbReference>
<dbReference type="PRINTS" id="PR00313">
    <property type="entry name" value="CABNDNGRPT"/>
</dbReference>
<reference evidence="5" key="1">
    <citation type="submission" date="2017-03" db="EMBL/GenBank/DDBJ databases">
        <authorList>
            <person name="Rodrigo-Torres L."/>
            <person name="Arahal R.D."/>
            <person name="Lucena T."/>
        </authorList>
    </citation>
    <scope>NUCLEOTIDE SEQUENCE [LARGE SCALE GENOMIC DNA]</scope>
    <source>
        <strain evidence="5">CECT 8370</strain>
    </source>
</reference>
<keyword evidence="5" id="KW-1185">Reference proteome</keyword>
<dbReference type="Proteomes" id="UP000194012">
    <property type="component" value="Unassembled WGS sequence"/>
</dbReference>
<dbReference type="GO" id="GO:0005509">
    <property type="term" value="F:calcium ion binding"/>
    <property type="evidence" value="ECO:0007669"/>
    <property type="project" value="InterPro"/>
</dbReference>
<dbReference type="OrthoDB" id="6305173at2"/>
<organism evidence="4 5">
    <name type="scientific">Roseovarius gaetbuli</name>
    <dbReference type="NCBI Taxonomy" id="1356575"/>
    <lineage>
        <taxon>Bacteria</taxon>
        <taxon>Pseudomonadati</taxon>
        <taxon>Pseudomonadota</taxon>
        <taxon>Alphaproteobacteria</taxon>
        <taxon>Rhodobacterales</taxon>
        <taxon>Roseobacteraceae</taxon>
        <taxon>Roseovarius</taxon>
    </lineage>
</organism>
<sequence length="1398" mass="138333">MAIGYLVSLGNNSLDSGDAISASQSTFTIDSTLGTGQWTWSGIWSGDGNFYSNVTDTGTYFLGSDGNVYFTPDTWFTDSGTASVVSAPSYTDNTDGVVDGTAGDDLIDTEFTDAQGDAVDLDAPASKNDSIEAGDGQDTVIAGDGDDTVRGGVGDDLIFGDGGDSGTFAGTIGNFTLNAANISESGAGTGGPVGQFATYDSVATTDTGTVVQMRVTVVDVEDPKMIVDLGDTIGLNSDSGVDAGTGVTFRFEFFDQATGEPIQIDGALTFRDIDTVAESVSASSSDVTGLALSGNPATNLTATATADTLIASSDSTSSGFVDENHWAQFLFEGQSSMDFTMTSRAGFTAYGFGSFEFTNTPVITAATPVTMNDLLDGGEGADTIFGEAGDDTILGGGGNDLLSGGIGNNSLAGGAGDDTFVAGDGADTFSGDTGLDIIDYSASSSGVSVDLTTSTLSGGDAGNDVIAGGIDGIIGTDFNDTLTGFDGSGADYTNVLDGGAGDDLIDGRDGGDSLFGGTGDDTILGGGGDDTILGQSGDDKIILSDGFGNDVITGGETGETLGDTLDLSAVTGPTTVDLTSTDPEAGNVSDGASTATFTEIENITLGSGIDTLVLADGSGNDAVTGFAAPIDNGDGTFTGGDQLDVSGLQDLSGNPVNTVDAVVTSDADGNAVLSFPGGESLTLIGVAPAAVSDPAALAAMGIPEPGPVDGTAGADVINTGYLGDPEGDLIDANDAADLSNDDTVLAGDGNDSIDSGLGNDLIFAGSGDDEIFLDAVLQNDTIYGGEIGEIAGEGDRINFSAISSPLTINFTAPEAGTITDGTSVTEFFEIERFQMGTGSDTVIGSDGVEEIIGNYGNDSIIAGGGNDTVFSGFDDDYVEGGAGDDSLVASSGADTIDGGTGDDQIDLGPGDGEVDVLVLQDGSGLDVVSSFEAPIDNGDGTFDGRDQFDVSGLNDASGNPVTTEDVTVSEDTSGNAVLTFPGGEAVTLVGVTLAEVNSVDQLVAMGIPPFVGNFIVEGTTGGDLIDAAYLGDPEGDRIDNTDAADGSHDDLVLAGAGNDTVIAGLGDDTVQGGTGQDSILGGAGNDNLSGGAEADTLIGGAGTDKLFGDDGDDLLDGGTENDSLFGGVGNDTILGGDGDDSIEAWIGEDSLDGGIGNDYLDGGDGADTLIGGDGNDTLLAGNDASNDSLDGGIGDDSLSAGDGDDTLIGGAGDDFQFGAAGDDRFMLGNDFGNDTIDGWFGGETTGDSIDAGAVTQNLTLDLSAGNPLDPESGTLTNGADTVGFSDIETVILGDGDDAVTGSAGNDSVATGAGADTVEGGAGDDSFFLGPADGAVDTVVFGDTDGSDTLTGFEAPTDNGDGTFDGHDQLDVSGLTDAAGNPVNVADVSVGDDGPAMRF</sequence>
<keyword evidence="2" id="KW-0964">Secreted</keyword>
<accession>A0A1X6YYP5</accession>
<dbReference type="EMBL" id="FWFJ01000010">
    <property type="protein sequence ID" value="SLN34977.1"/>
    <property type="molecule type" value="Genomic_DNA"/>
</dbReference>
<dbReference type="Gene3D" id="2.150.10.10">
    <property type="entry name" value="Serralysin-like metalloprotease, C-terminal"/>
    <property type="match status" value="8"/>
</dbReference>